<organism evidence="1 2">
    <name type="scientific">Batillaria attramentaria</name>
    <dbReference type="NCBI Taxonomy" id="370345"/>
    <lineage>
        <taxon>Eukaryota</taxon>
        <taxon>Metazoa</taxon>
        <taxon>Spiralia</taxon>
        <taxon>Lophotrochozoa</taxon>
        <taxon>Mollusca</taxon>
        <taxon>Gastropoda</taxon>
        <taxon>Caenogastropoda</taxon>
        <taxon>Sorbeoconcha</taxon>
        <taxon>Cerithioidea</taxon>
        <taxon>Batillariidae</taxon>
        <taxon>Batillaria</taxon>
    </lineage>
</organism>
<dbReference type="EMBL" id="JACVVK020000107">
    <property type="protein sequence ID" value="KAK7492008.1"/>
    <property type="molecule type" value="Genomic_DNA"/>
</dbReference>
<evidence type="ECO:0000313" key="1">
    <source>
        <dbReference type="EMBL" id="KAK7492008.1"/>
    </source>
</evidence>
<keyword evidence="2" id="KW-1185">Reference proteome</keyword>
<proteinExistence type="predicted"/>
<name>A0ABD0KXJ6_9CAEN</name>
<evidence type="ECO:0000313" key="2">
    <source>
        <dbReference type="Proteomes" id="UP001519460"/>
    </source>
</evidence>
<dbReference type="AlphaFoldDB" id="A0ABD0KXJ6"/>
<comment type="caution">
    <text evidence="1">The sequence shown here is derived from an EMBL/GenBank/DDBJ whole genome shotgun (WGS) entry which is preliminary data.</text>
</comment>
<accession>A0ABD0KXJ6</accession>
<reference evidence="1 2" key="1">
    <citation type="journal article" date="2023" name="Sci. Data">
        <title>Genome assembly of the Korean intertidal mud-creeper Batillaria attramentaria.</title>
        <authorList>
            <person name="Patra A.K."/>
            <person name="Ho P.T."/>
            <person name="Jun S."/>
            <person name="Lee S.J."/>
            <person name="Kim Y."/>
            <person name="Won Y.J."/>
        </authorList>
    </citation>
    <scope>NUCLEOTIDE SEQUENCE [LARGE SCALE GENOMIC DNA]</scope>
    <source>
        <strain evidence="1">Wonlab-2016</strain>
    </source>
</reference>
<gene>
    <name evidence="1" type="ORF">BaRGS_00016672</name>
</gene>
<dbReference type="Proteomes" id="UP001519460">
    <property type="component" value="Unassembled WGS sequence"/>
</dbReference>
<sequence length="89" mass="9933">MNLHNPQWRCLHFVHPQGAASQEEYTVHTKSCHGFEVALSHNIKTGLAQTSHSQLTSFSPMVAEQWLTLLGLCTRIAAQQKNSNDANPH</sequence>
<protein>
    <submittedName>
        <fullName evidence="1">Uncharacterized protein</fullName>
    </submittedName>
</protein>